<accession>A0A1G6GEP8</accession>
<dbReference type="InterPro" id="IPR043504">
    <property type="entry name" value="Peptidase_S1_PA_chymotrypsin"/>
</dbReference>
<dbReference type="EMBL" id="FMYF01000002">
    <property type="protein sequence ID" value="SDB80478.1"/>
    <property type="molecule type" value="Genomic_DNA"/>
</dbReference>
<protein>
    <recommendedName>
        <fullName evidence="4">V8-like Glu-specific endopeptidase</fullName>
    </recommendedName>
</protein>
<keyword evidence="3" id="KW-1185">Reference proteome</keyword>
<dbReference type="InterPro" id="IPR009003">
    <property type="entry name" value="Peptidase_S1_PA"/>
</dbReference>
<evidence type="ECO:0000256" key="1">
    <source>
        <dbReference type="SAM" id="SignalP"/>
    </source>
</evidence>
<sequence length="344" mass="35808">MRQHTPRLWAATLSVALALAGAILGSPVRPAAAPPPDRGASSEHQRIIDFWTPDKVAKAVPRDFVGDPGTGRFKLNPARAKPGPGSGTGVLGATWTGGLVQNTTGKVLFAMAGTYYVCSASVVPDTSTSVSVILTAGHCAWDNAGQKYATDWMFVPDYADAPAPLITGGSFCAQTVYGCWTASALTVDADFANQTSFNTTATLNDFAFATVGAGGLSGSSQLDSTVGTQPIQFSQVPNGKTTDLFGYPAASPYNGSRLIYSEGSLGLDRYNSNKTYRVASNMTGGCSGGPWFSPFTTASGSGTIMSLNSYTYSGQSYLHGPILNSKTQSLYDAAPTAKGNQTLR</sequence>
<evidence type="ECO:0000313" key="2">
    <source>
        <dbReference type="EMBL" id="SDB80478.1"/>
    </source>
</evidence>
<organism evidence="2 3">
    <name type="scientific">Raineyella antarctica</name>
    <dbReference type="NCBI Taxonomy" id="1577474"/>
    <lineage>
        <taxon>Bacteria</taxon>
        <taxon>Bacillati</taxon>
        <taxon>Actinomycetota</taxon>
        <taxon>Actinomycetes</taxon>
        <taxon>Propionibacteriales</taxon>
        <taxon>Propionibacteriaceae</taxon>
        <taxon>Raineyella</taxon>
    </lineage>
</organism>
<dbReference type="Gene3D" id="2.40.10.10">
    <property type="entry name" value="Trypsin-like serine proteases"/>
    <property type="match status" value="2"/>
</dbReference>
<dbReference type="Proteomes" id="UP000199086">
    <property type="component" value="Unassembled WGS sequence"/>
</dbReference>
<gene>
    <name evidence="2" type="ORF">GA0111570_102268</name>
</gene>
<dbReference type="AlphaFoldDB" id="A0A1G6GEP8"/>
<feature type="chain" id="PRO_5039669388" description="V8-like Glu-specific endopeptidase" evidence="1">
    <location>
        <begin position="32"/>
        <end position="344"/>
    </location>
</feature>
<evidence type="ECO:0008006" key="4">
    <source>
        <dbReference type="Google" id="ProtNLM"/>
    </source>
</evidence>
<dbReference type="OrthoDB" id="5121599at2"/>
<dbReference type="SUPFAM" id="SSF50494">
    <property type="entry name" value="Trypsin-like serine proteases"/>
    <property type="match status" value="1"/>
</dbReference>
<reference evidence="2 3" key="1">
    <citation type="submission" date="2016-06" db="EMBL/GenBank/DDBJ databases">
        <authorList>
            <person name="Olsen C.W."/>
            <person name="Carey S."/>
            <person name="Hinshaw L."/>
            <person name="Karasin A.I."/>
        </authorList>
    </citation>
    <scope>NUCLEOTIDE SEQUENCE [LARGE SCALE GENOMIC DNA]</scope>
    <source>
        <strain evidence="2 3">LZ-22</strain>
    </source>
</reference>
<dbReference type="STRING" id="1577474.GA0111570_102268"/>
<dbReference type="RefSeq" id="WP_139283135.1">
    <property type="nucleotide sequence ID" value="NZ_FMYF01000002.1"/>
</dbReference>
<proteinExistence type="predicted"/>
<keyword evidence="1" id="KW-0732">Signal</keyword>
<evidence type="ECO:0000313" key="3">
    <source>
        <dbReference type="Proteomes" id="UP000199086"/>
    </source>
</evidence>
<feature type="signal peptide" evidence="1">
    <location>
        <begin position="1"/>
        <end position="31"/>
    </location>
</feature>
<name>A0A1G6GEP8_9ACTN</name>